<proteinExistence type="predicted"/>
<sequence>MTDLTEDDIYRSSTQYRFWSFTLEKLASLRGSTNGIATERVKAAVERGREARKQLSSEDNSAATSDVEANGGKNGAIAAEGGFVQPKEIDCLTVEEEQKLVEYYCSACLGMGQKKPLQLPVSVVATAVQYLKRFYLTNSPMTYHPKQIMPAALFLATKTDNYYVGLQKYVEKMKELGNKRLTQEEILAP</sequence>
<gene>
    <name evidence="1" type="ORF">LTS18_010859</name>
</gene>
<comment type="caution">
    <text evidence="1">The sequence shown here is derived from an EMBL/GenBank/DDBJ whole genome shotgun (WGS) entry which is preliminary data.</text>
</comment>
<dbReference type="Proteomes" id="UP001186974">
    <property type="component" value="Unassembled WGS sequence"/>
</dbReference>
<evidence type="ECO:0000313" key="2">
    <source>
        <dbReference type="Proteomes" id="UP001186974"/>
    </source>
</evidence>
<evidence type="ECO:0000313" key="1">
    <source>
        <dbReference type="EMBL" id="KAK3059446.1"/>
    </source>
</evidence>
<protein>
    <submittedName>
        <fullName evidence="1">Uncharacterized protein</fullName>
    </submittedName>
</protein>
<dbReference type="EMBL" id="JAWDJW010009405">
    <property type="protein sequence ID" value="KAK3059446.1"/>
    <property type="molecule type" value="Genomic_DNA"/>
</dbReference>
<reference evidence="1" key="1">
    <citation type="submission" date="2024-09" db="EMBL/GenBank/DDBJ databases">
        <title>Black Yeasts Isolated from many extreme environments.</title>
        <authorList>
            <person name="Coleine C."/>
            <person name="Stajich J.E."/>
            <person name="Selbmann L."/>
        </authorList>
    </citation>
    <scope>NUCLEOTIDE SEQUENCE</scope>
    <source>
        <strain evidence="1">CCFEE 5737</strain>
    </source>
</reference>
<organism evidence="1 2">
    <name type="scientific">Coniosporium uncinatum</name>
    <dbReference type="NCBI Taxonomy" id="93489"/>
    <lineage>
        <taxon>Eukaryota</taxon>
        <taxon>Fungi</taxon>
        <taxon>Dikarya</taxon>
        <taxon>Ascomycota</taxon>
        <taxon>Pezizomycotina</taxon>
        <taxon>Dothideomycetes</taxon>
        <taxon>Dothideomycetes incertae sedis</taxon>
        <taxon>Coniosporium</taxon>
    </lineage>
</organism>
<accession>A0ACC3CZ20</accession>
<name>A0ACC3CZ20_9PEZI</name>
<feature type="non-terminal residue" evidence="1">
    <location>
        <position position="189"/>
    </location>
</feature>
<keyword evidence="2" id="KW-1185">Reference proteome</keyword>